<gene>
    <name evidence="1" type="ORF">F2Q69_00029004</name>
</gene>
<organism evidence="1 2">
    <name type="scientific">Brassica cretica</name>
    <name type="common">Mustard</name>
    <dbReference type="NCBI Taxonomy" id="69181"/>
    <lineage>
        <taxon>Eukaryota</taxon>
        <taxon>Viridiplantae</taxon>
        <taxon>Streptophyta</taxon>
        <taxon>Embryophyta</taxon>
        <taxon>Tracheophyta</taxon>
        <taxon>Spermatophyta</taxon>
        <taxon>Magnoliopsida</taxon>
        <taxon>eudicotyledons</taxon>
        <taxon>Gunneridae</taxon>
        <taxon>Pentapetalae</taxon>
        <taxon>rosids</taxon>
        <taxon>malvids</taxon>
        <taxon>Brassicales</taxon>
        <taxon>Brassicaceae</taxon>
        <taxon>Brassiceae</taxon>
        <taxon>Brassica</taxon>
    </lineage>
</organism>
<evidence type="ECO:0000313" key="1">
    <source>
        <dbReference type="EMBL" id="KAF3586574.1"/>
    </source>
</evidence>
<dbReference type="Proteomes" id="UP000712600">
    <property type="component" value="Unassembled WGS sequence"/>
</dbReference>
<proteinExistence type="predicted"/>
<dbReference type="AlphaFoldDB" id="A0A8S9S3S7"/>
<protein>
    <submittedName>
        <fullName evidence="1">Uncharacterized protein</fullName>
    </submittedName>
</protein>
<comment type="caution">
    <text evidence="1">The sequence shown here is derived from an EMBL/GenBank/DDBJ whole genome shotgun (WGS) entry which is preliminary data.</text>
</comment>
<dbReference type="EMBL" id="QGKX02000088">
    <property type="protein sequence ID" value="KAF3586574.1"/>
    <property type="molecule type" value="Genomic_DNA"/>
</dbReference>
<reference evidence="1" key="1">
    <citation type="submission" date="2019-12" db="EMBL/GenBank/DDBJ databases">
        <title>Genome sequencing and annotation of Brassica cretica.</title>
        <authorList>
            <person name="Studholme D.J."/>
            <person name="Sarris P."/>
        </authorList>
    </citation>
    <scope>NUCLEOTIDE SEQUENCE</scope>
    <source>
        <strain evidence="1">PFS-109/04</strain>
        <tissue evidence="1">Leaf</tissue>
    </source>
</reference>
<sequence length="310" mass="35641">MEIRNWDPGNRSGVGDSHRTDHYYLESFEGIRRGYEDFGRKFQSDMGKDLNRKGKLGFKGYWELMRDLYRIGLRDQRPIMFQSKDIRGMRIGSAERLISISRWLGAVKGKGIEGRLRMIMIIGVGISIFVIIKTNLSEDGDFDQGLWWVSSNQPHIDLCCSYFSYTDKPFLEGISQRQRWFSSVAIMVWSTKDLVWSSTWHRGRLLHNGAGDAARLGTTLDAYMYEVLEWAGRAGNTGRALWLVSLNQSQRAEGDVNIEMARKRGKKTETGEAGSFIGRRVIDILPRNSSLRSLIQSHRTLRSRGFWDEL</sequence>
<accession>A0A8S9S3S7</accession>
<name>A0A8S9S3S7_BRACR</name>
<evidence type="ECO:0000313" key="2">
    <source>
        <dbReference type="Proteomes" id="UP000712600"/>
    </source>
</evidence>